<dbReference type="GO" id="GO:0003727">
    <property type="term" value="F:single-stranded RNA binding"/>
    <property type="evidence" value="ECO:0007669"/>
    <property type="project" value="TreeGrafter"/>
</dbReference>
<name>A0A9J5XKH8_SOLCO</name>
<dbReference type="InterPro" id="IPR045113">
    <property type="entry name" value="Rpb7-like"/>
</dbReference>
<evidence type="ECO:0000313" key="2">
    <source>
        <dbReference type="EMBL" id="KAG5588031.1"/>
    </source>
</evidence>
<sequence>MAEMGQCTHFHKSLPKKASAKFSSFLRLRFKKEVDALFRRVLVERFTVEVPWITKISTVPHGTGLWKHILGYWNKFKSNMGFILSNGRKIRFWEDALLGHTSLKDHFMDIFELFSQQREKLQYSGQQKDDIFFLEGILMTGKWKDYTYCSRVFWCNLVIVHDVDGVLNTIEGLRNLDSMLCDFEVRLYVVVPMEDIKKSGELPGSIVIRRLFSQLTFLRATEDCGYFLKVTKVKSVGSGKLLDSSKYIMFPVTFHSRTFLPKTGEVLVGIVIEVCRHGVFLKCGPMNSIYLSVRKMPNYNYVPGENPFFICNDQSRIENEVAVRFVVYAMRWSRTLVRKFDVLASIDGDSLGPVSLNGFDGLEL</sequence>
<evidence type="ECO:0000313" key="3">
    <source>
        <dbReference type="Proteomes" id="UP000824120"/>
    </source>
</evidence>
<dbReference type="EMBL" id="JACXVP010000009">
    <property type="protein sequence ID" value="KAG5588031.1"/>
    <property type="molecule type" value="Genomic_DNA"/>
</dbReference>
<evidence type="ECO:0000256" key="1">
    <source>
        <dbReference type="RuleBase" id="RU369086"/>
    </source>
</evidence>
<comment type="subcellular location">
    <subcellularLocation>
        <location evidence="1">Nucleus</location>
    </subcellularLocation>
</comment>
<proteinExistence type="predicted"/>
<gene>
    <name evidence="2" type="ORF">H5410_048465</name>
</gene>
<keyword evidence="3" id="KW-1185">Reference proteome</keyword>
<keyword evidence="1" id="KW-0240">DNA-directed RNA polymerase</keyword>
<dbReference type="OrthoDB" id="1162399at2759"/>
<dbReference type="GO" id="GO:0005634">
    <property type="term" value="C:nucleus"/>
    <property type="evidence" value="ECO:0007669"/>
    <property type="project" value="UniProtKB-SubCell"/>
</dbReference>
<comment type="caution">
    <text evidence="2">The sequence shown here is derived from an EMBL/GenBank/DDBJ whole genome shotgun (WGS) entry which is preliminary data.</text>
</comment>
<comment type="function">
    <text evidence="1">DNA-dependent RNA polymerase which catalyzes the transcription of DNA into RNA using the four ribonucleoside triphosphates as substrates.</text>
</comment>
<dbReference type="InterPro" id="IPR012340">
    <property type="entry name" value="NA-bd_OB-fold"/>
</dbReference>
<dbReference type="AlphaFoldDB" id="A0A9J5XKH8"/>
<dbReference type="PANTHER" id="PTHR12709">
    <property type="entry name" value="DNA-DIRECTED RNA POLYMERASE II, III"/>
    <property type="match status" value="1"/>
</dbReference>
<keyword evidence="1" id="KW-0804">Transcription</keyword>
<reference evidence="2 3" key="1">
    <citation type="submission" date="2020-09" db="EMBL/GenBank/DDBJ databases">
        <title>De no assembly of potato wild relative species, Solanum commersonii.</title>
        <authorList>
            <person name="Cho K."/>
        </authorList>
    </citation>
    <scope>NUCLEOTIDE SEQUENCE [LARGE SCALE GENOMIC DNA]</scope>
    <source>
        <strain evidence="2">LZ3.2</strain>
        <tissue evidence="2">Leaf</tissue>
    </source>
</reference>
<keyword evidence="1" id="KW-0539">Nucleus</keyword>
<dbReference type="GO" id="GO:0006352">
    <property type="term" value="P:DNA-templated transcription initiation"/>
    <property type="evidence" value="ECO:0007669"/>
    <property type="project" value="UniProtKB-UniRule"/>
</dbReference>
<protein>
    <recommendedName>
        <fullName evidence="1">DNA-directed RNA polymerase subunit</fullName>
    </recommendedName>
</protein>
<dbReference type="Proteomes" id="UP000824120">
    <property type="component" value="Chromosome 9"/>
</dbReference>
<dbReference type="GO" id="GO:0003697">
    <property type="term" value="F:single-stranded DNA binding"/>
    <property type="evidence" value="ECO:0007669"/>
    <property type="project" value="TreeGrafter"/>
</dbReference>
<dbReference type="PANTHER" id="PTHR12709:SF6">
    <property type="entry name" value="DNA-DIRECTED RNA POLYMERASE SUBUNIT 7-LIKE PROTEIN"/>
    <property type="match status" value="1"/>
</dbReference>
<dbReference type="SUPFAM" id="SSF50249">
    <property type="entry name" value="Nucleic acid-binding proteins"/>
    <property type="match status" value="1"/>
</dbReference>
<organism evidence="2 3">
    <name type="scientific">Solanum commersonii</name>
    <name type="common">Commerson's wild potato</name>
    <name type="synonym">Commerson's nightshade</name>
    <dbReference type="NCBI Taxonomy" id="4109"/>
    <lineage>
        <taxon>Eukaryota</taxon>
        <taxon>Viridiplantae</taxon>
        <taxon>Streptophyta</taxon>
        <taxon>Embryophyta</taxon>
        <taxon>Tracheophyta</taxon>
        <taxon>Spermatophyta</taxon>
        <taxon>Magnoliopsida</taxon>
        <taxon>eudicotyledons</taxon>
        <taxon>Gunneridae</taxon>
        <taxon>Pentapetalae</taxon>
        <taxon>asterids</taxon>
        <taxon>lamiids</taxon>
        <taxon>Solanales</taxon>
        <taxon>Solanaceae</taxon>
        <taxon>Solanoideae</taxon>
        <taxon>Solaneae</taxon>
        <taxon>Solanum</taxon>
    </lineage>
</organism>
<accession>A0A9J5XKH8</accession>
<dbReference type="Gene3D" id="2.40.50.140">
    <property type="entry name" value="Nucleic acid-binding proteins"/>
    <property type="match status" value="1"/>
</dbReference>
<dbReference type="GO" id="GO:0000428">
    <property type="term" value="C:DNA-directed RNA polymerase complex"/>
    <property type="evidence" value="ECO:0007669"/>
    <property type="project" value="UniProtKB-KW"/>
</dbReference>